<feature type="transmembrane region" description="Helical" evidence="1">
    <location>
        <begin position="68"/>
        <end position="91"/>
    </location>
</feature>
<keyword evidence="3" id="KW-1185">Reference proteome</keyword>
<evidence type="ECO:0000256" key="1">
    <source>
        <dbReference type="SAM" id="Phobius"/>
    </source>
</evidence>
<organism evidence="2 3">
    <name type="scientific">Pseudomonas citronellolis</name>
    <dbReference type="NCBI Taxonomy" id="53408"/>
    <lineage>
        <taxon>Bacteria</taxon>
        <taxon>Pseudomonadati</taxon>
        <taxon>Pseudomonadota</taxon>
        <taxon>Gammaproteobacteria</taxon>
        <taxon>Pseudomonadales</taxon>
        <taxon>Pseudomonadaceae</taxon>
        <taxon>Pseudomonas</taxon>
    </lineage>
</organism>
<protein>
    <submittedName>
        <fullName evidence="2">Hydroxylaminobenzene mutase</fullName>
    </submittedName>
</protein>
<accession>A0AAQ1HLR7</accession>
<sequence>MAGVNRRLLWHGLLLLLLGLLTGLVEAQLSNPRMVLAAHLEGILNGLLLLALGAIWDEVALSRRWQGVTFCALLYGAYANWAFTLLAAVFGTAAMSPVTAAGHSGEPWQELLVTLGFVSVGLAIIVAIGLLLWGLRGRVAR</sequence>
<feature type="transmembrane region" description="Helical" evidence="1">
    <location>
        <begin position="111"/>
        <end position="135"/>
    </location>
</feature>
<dbReference type="Proteomes" id="UP000183385">
    <property type="component" value="Unassembled WGS sequence"/>
</dbReference>
<keyword evidence="1" id="KW-1133">Transmembrane helix</keyword>
<evidence type="ECO:0000313" key="2">
    <source>
        <dbReference type="EMBL" id="SFC64757.1"/>
    </source>
</evidence>
<keyword evidence="1" id="KW-0472">Membrane</keyword>
<comment type="caution">
    <text evidence="2">The sequence shown here is derived from an EMBL/GenBank/DDBJ whole genome shotgun (WGS) entry which is preliminary data.</text>
</comment>
<dbReference type="EMBL" id="FOLS01000008">
    <property type="protein sequence ID" value="SFC64757.1"/>
    <property type="molecule type" value="Genomic_DNA"/>
</dbReference>
<keyword evidence="1" id="KW-0812">Transmembrane</keyword>
<dbReference type="Pfam" id="PF26512">
    <property type="entry name" value="SOI"/>
    <property type="match status" value="1"/>
</dbReference>
<name>A0AAQ1HLR7_9PSED</name>
<evidence type="ECO:0000313" key="3">
    <source>
        <dbReference type="Proteomes" id="UP000183385"/>
    </source>
</evidence>
<reference evidence="2 3" key="1">
    <citation type="submission" date="2016-10" db="EMBL/GenBank/DDBJ databases">
        <authorList>
            <person name="Varghese N."/>
            <person name="Submissions S."/>
        </authorList>
    </citation>
    <scope>NUCLEOTIDE SEQUENCE [LARGE SCALE GENOMIC DNA]</scope>
    <source>
        <strain evidence="2 3">LMG 18378</strain>
    </source>
</reference>
<dbReference type="InterPro" id="IPR058965">
    <property type="entry name" value="SOI/HabA-like"/>
</dbReference>
<dbReference type="AlphaFoldDB" id="A0AAQ1HLR7"/>
<proteinExistence type="predicted"/>
<gene>
    <name evidence="2" type="ORF">SAMN05216577_108142</name>
</gene>
<feature type="transmembrane region" description="Helical" evidence="1">
    <location>
        <begin position="37"/>
        <end position="56"/>
    </location>
</feature>
<dbReference type="RefSeq" id="WP_074979636.1">
    <property type="nucleotide sequence ID" value="NZ_BGPP01000012.1"/>
</dbReference>